<feature type="transmembrane region" description="Helical" evidence="9">
    <location>
        <begin position="21"/>
        <end position="43"/>
    </location>
</feature>
<dbReference type="EMBL" id="CP076361">
    <property type="protein sequence ID" value="QWK90772.1"/>
    <property type="molecule type" value="Genomic_DNA"/>
</dbReference>
<dbReference type="HAMAP" id="MF_01464_B">
    <property type="entry name" value="SecF_B"/>
    <property type="match status" value="1"/>
</dbReference>
<keyword evidence="3 9" id="KW-1003">Cell membrane</keyword>
<dbReference type="PRINTS" id="PR01755">
    <property type="entry name" value="SECFTRNLCASE"/>
</dbReference>
<evidence type="ECO:0000313" key="12">
    <source>
        <dbReference type="Proteomes" id="UP000679352"/>
    </source>
</evidence>
<feature type="transmembrane region" description="Helical" evidence="9">
    <location>
        <begin position="145"/>
        <end position="166"/>
    </location>
</feature>
<evidence type="ECO:0000256" key="4">
    <source>
        <dbReference type="ARBA" id="ARBA00022692"/>
    </source>
</evidence>
<dbReference type="InterPro" id="IPR022645">
    <property type="entry name" value="SecD/SecF_bac"/>
</dbReference>
<reference evidence="11" key="1">
    <citation type="submission" date="2021-06" db="EMBL/GenBank/DDBJ databases">
        <title>Direct submission.</title>
        <authorList>
            <person name="Lee C.-S."/>
            <person name="Jin L."/>
        </authorList>
    </citation>
    <scope>NUCLEOTIDE SEQUENCE</scope>
    <source>
        <strain evidence="11">Con5</strain>
    </source>
</reference>
<feature type="transmembrane region" description="Helical" evidence="9">
    <location>
        <begin position="173"/>
        <end position="194"/>
    </location>
</feature>
<dbReference type="Pfam" id="PF07549">
    <property type="entry name" value="Sec_GG"/>
    <property type="match status" value="1"/>
</dbReference>
<feature type="transmembrane region" description="Helical" evidence="9">
    <location>
        <begin position="247"/>
        <end position="269"/>
    </location>
</feature>
<dbReference type="GO" id="GO:0043952">
    <property type="term" value="P:protein transport by the Sec complex"/>
    <property type="evidence" value="ECO:0007669"/>
    <property type="project" value="UniProtKB-UniRule"/>
</dbReference>
<sequence>MAFRLKLVPTKTNIDFFKWQYITFGTSVVLVVLSLLSVAVLGLNFGIDFKGGTTIRTESTQAVDVGEYRQALEGLDLGEVSITEVFDPSFRADQHVAMLRISPQEGSEAVTPEVIETMETALRAVDPAITFPSVESVGPKVSSELIWSALIAVLTGSAGIWIYIWLRFEWQFAIGTVAALVHDVIVTVGVFSVFQLKFDLTIVAALLTILGYSVNDTVVIFDRLRENLLKYKAMPLRDLMNLTTNETLSRTIMTATTTAIALTALLIFGGDVIRGFVFAMLFGVFIGCYSTLYVAKNIVLMLGLDRSDKPKKEGAKPDHEFANIDA</sequence>
<comment type="function">
    <text evidence="9">Part of the Sec protein translocase complex. Interacts with the SecYEG preprotein conducting channel. SecDF uses the proton motive force (PMF) to complete protein translocation after the ATP-dependent function of SecA.</text>
</comment>
<keyword evidence="6 9" id="KW-1133">Transmembrane helix</keyword>
<evidence type="ECO:0000256" key="9">
    <source>
        <dbReference type="HAMAP-Rule" id="MF_01464"/>
    </source>
</evidence>
<evidence type="ECO:0000256" key="8">
    <source>
        <dbReference type="ARBA" id="ARBA00023136"/>
    </source>
</evidence>
<evidence type="ECO:0000256" key="6">
    <source>
        <dbReference type="ARBA" id="ARBA00022989"/>
    </source>
</evidence>
<evidence type="ECO:0000259" key="10">
    <source>
        <dbReference type="Pfam" id="PF02355"/>
    </source>
</evidence>
<dbReference type="SUPFAM" id="SSF82866">
    <property type="entry name" value="Multidrug efflux transporter AcrB transmembrane domain"/>
    <property type="match status" value="1"/>
</dbReference>
<feature type="transmembrane region" description="Helical" evidence="9">
    <location>
        <begin position="200"/>
        <end position="221"/>
    </location>
</feature>
<keyword evidence="4 9" id="KW-0812">Transmembrane</keyword>
<comment type="subunit">
    <text evidence="9">Forms a complex with SecD. Part of the essential Sec protein translocation apparatus which comprises SecA, SecYEG and auxiliary proteins SecDF-YajC and YidC.</text>
</comment>
<evidence type="ECO:0000256" key="5">
    <source>
        <dbReference type="ARBA" id="ARBA00022927"/>
    </source>
</evidence>
<evidence type="ECO:0000256" key="2">
    <source>
        <dbReference type="ARBA" id="ARBA00022448"/>
    </source>
</evidence>
<comment type="subcellular location">
    <subcellularLocation>
        <location evidence="1 9">Cell membrane</location>
        <topology evidence="1 9">Multi-pass membrane protein</topology>
    </subcellularLocation>
</comment>
<keyword evidence="12" id="KW-1185">Reference proteome</keyword>
<evidence type="ECO:0000313" key="11">
    <source>
        <dbReference type="EMBL" id="QWK90772.1"/>
    </source>
</evidence>
<name>A0A975S1M1_9RHOB</name>
<dbReference type="GO" id="GO:0005886">
    <property type="term" value="C:plasma membrane"/>
    <property type="evidence" value="ECO:0007669"/>
    <property type="project" value="UniProtKB-SubCell"/>
</dbReference>
<comment type="similarity">
    <text evidence="9">Belongs to the SecD/SecF family. SecF subfamily.</text>
</comment>
<evidence type="ECO:0000256" key="3">
    <source>
        <dbReference type="ARBA" id="ARBA00022475"/>
    </source>
</evidence>
<accession>A0A975S1M1</accession>
<dbReference type="KEGG" id="gfu:KM031_02330"/>
<keyword evidence="8 9" id="KW-0472">Membrane</keyword>
<feature type="transmembrane region" description="Helical" evidence="9">
    <location>
        <begin position="275"/>
        <end position="295"/>
    </location>
</feature>
<dbReference type="NCBIfam" id="TIGR00916">
    <property type="entry name" value="2A0604s01"/>
    <property type="match status" value="1"/>
</dbReference>
<dbReference type="NCBIfam" id="TIGR00966">
    <property type="entry name" value="transloc_SecF"/>
    <property type="match status" value="1"/>
</dbReference>
<keyword evidence="5 9" id="KW-0653">Protein transport</keyword>
<dbReference type="InterPro" id="IPR022646">
    <property type="entry name" value="SecD/SecF_CS"/>
</dbReference>
<dbReference type="InterPro" id="IPR048634">
    <property type="entry name" value="SecD_SecF_C"/>
</dbReference>
<keyword evidence="7 9" id="KW-0811">Translocation</keyword>
<organism evidence="11 12">
    <name type="scientific">Gemmobacter fulvus</name>
    <dbReference type="NCBI Taxonomy" id="2840474"/>
    <lineage>
        <taxon>Bacteria</taxon>
        <taxon>Pseudomonadati</taxon>
        <taxon>Pseudomonadota</taxon>
        <taxon>Alphaproteobacteria</taxon>
        <taxon>Rhodobacterales</taxon>
        <taxon>Paracoccaceae</taxon>
        <taxon>Gemmobacter</taxon>
    </lineage>
</organism>
<dbReference type="Pfam" id="PF02355">
    <property type="entry name" value="SecD_SecF_C"/>
    <property type="match status" value="1"/>
</dbReference>
<evidence type="ECO:0000256" key="7">
    <source>
        <dbReference type="ARBA" id="ARBA00023010"/>
    </source>
</evidence>
<dbReference type="PANTHER" id="PTHR30081">
    <property type="entry name" value="PROTEIN-EXPORT MEMBRANE PROTEIN SEC"/>
    <property type="match status" value="1"/>
</dbReference>
<gene>
    <name evidence="9 11" type="primary">secF</name>
    <name evidence="11" type="ORF">KM031_02330</name>
</gene>
<dbReference type="Gene3D" id="1.20.1640.10">
    <property type="entry name" value="Multidrug efflux transporter AcrB transmembrane domain"/>
    <property type="match status" value="1"/>
</dbReference>
<dbReference type="GO" id="GO:0065002">
    <property type="term" value="P:intracellular protein transmembrane transport"/>
    <property type="evidence" value="ECO:0007669"/>
    <property type="project" value="UniProtKB-UniRule"/>
</dbReference>
<dbReference type="InterPro" id="IPR055344">
    <property type="entry name" value="SecD_SecF_C_bact"/>
</dbReference>
<dbReference type="GO" id="GO:0015450">
    <property type="term" value="F:protein-transporting ATPase activity"/>
    <property type="evidence" value="ECO:0007669"/>
    <property type="project" value="InterPro"/>
</dbReference>
<evidence type="ECO:0000256" key="1">
    <source>
        <dbReference type="ARBA" id="ARBA00004651"/>
    </source>
</evidence>
<dbReference type="PANTHER" id="PTHR30081:SF8">
    <property type="entry name" value="PROTEIN TRANSLOCASE SUBUNIT SECF"/>
    <property type="match status" value="1"/>
</dbReference>
<dbReference type="AlphaFoldDB" id="A0A975S1M1"/>
<dbReference type="RefSeq" id="WP_215507889.1">
    <property type="nucleotide sequence ID" value="NZ_CP076361.1"/>
</dbReference>
<dbReference type="Proteomes" id="UP000679352">
    <property type="component" value="Chromosome"/>
</dbReference>
<keyword evidence="2 9" id="KW-0813">Transport</keyword>
<proteinExistence type="inferred from homology"/>
<dbReference type="InterPro" id="IPR005665">
    <property type="entry name" value="SecF_bac"/>
</dbReference>
<dbReference type="InterPro" id="IPR022813">
    <property type="entry name" value="SecD/SecF_arch_bac"/>
</dbReference>
<dbReference type="GO" id="GO:0006605">
    <property type="term" value="P:protein targeting"/>
    <property type="evidence" value="ECO:0007669"/>
    <property type="project" value="UniProtKB-UniRule"/>
</dbReference>
<feature type="domain" description="Protein export membrane protein SecD/SecF C-terminal" evidence="10">
    <location>
        <begin position="118"/>
        <end position="303"/>
    </location>
</feature>
<protein>
    <recommendedName>
        <fullName evidence="9">Protein-export membrane protein SecF</fullName>
    </recommendedName>
</protein>